<feature type="domain" description="Bacterial CdiA-CT RNAse A" evidence="2">
    <location>
        <begin position="93"/>
        <end position="218"/>
    </location>
</feature>
<accession>A0A1I2T9T1</accession>
<proteinExistence type="predicted"/>
<dbReference type="STRING" id="582675.SAMN05192565_106213"/>
<name>A0A1I2T9T1_9HYPH</name>
<dbReference type="EMBL" id="FOPM01000006">
    <property type="protein sequence ID" value="SFG61602.1"/>
    <property type="molecule type" value="Genomic_DNA"/>
</dbReference>
<dbReference type="Proteomes" id="UP000199229">
    <property type="component" value="Unassembled WGS sequence"/>
</dbReference>
<evidence type="ECO:0000313" key="4">
    <source>
        <dbReference type="Proteomes" id="UP000199229"/>
    </source>
</evidence>
<gene>
    <name evidence="3" type="ORF">SAMN05192565_106213</name>
</gene>
<keyword evidence="4" id="KW-1185">Reference proteome</keyword>
<protein>
    <recommendedName>
        <fullName evidence="2">Bacterial CdiA-CT RNAse A domain-containing protein</fullName>
    </recommendedName>
</protein>
<organism evidence="3 4">
    <name type="scientific">Methylobacterium gossipiicola</name>
    <dbReference type="NCBI Taxonomy" id="582675"/>
    <lineage>
        <taxon>Bacteria</taxon>
        <taxon>Pseudomonadati</taxon>
        <taxon>Pseudomonadota</taxon>
        <taxon>Alphaproteobacteria</taxon>
        <taxon>Hyphomicrobiales</taxon>
        <taxon>Methylobacteriaceae</taxon>
        <taxon>Methylobacterium</taxon>
    </lineage>
</organism>
<dbReference type="Pfam" id="PF18431">
    <property type="entry name" value="RNAse_A_bac"/>
    <property type="match status" value="1"/>
</dbReference>
<evidence type="ECO:0000313" key="3">
    <source>
        <dbReference type="EMBL" id="SFG61602.1"/>
    </source>
</evidence>
<dbReference type="InterPro" id="IPR041436">
    <property type="entry name" value="RNAse_A_bac"/>
</dbReference>
<dbReference type="RefSeq" id="WP_244528634.1">
    <property type="nucleotide sequence ID" value="NZ_FOPM01000006.1"/>
</dbReference>
<sequence length="346" mass="39541">MREILPVTTSNALRWQLAALDVEAKLVRVRLALKAFNPLQPRVPAGTREGGRWAGDGTADRTGDGSLIQPVAGRERDRLSGAELAKDPYLNRHIVDRHIGKTDAEMIERVADSYRRGLFGLLPPILPYKRDGSFESIESARTYIREALEKNTDAVQRVAEGAEPDAWLKSRFGYPTGREAVSIPKDTPIRMRTTYGVGIYIVHDRSAERGFRIITAFPMNDDEEVEKKSSTYLDLQEIRVNPYWKEFTGEFHLYVHIYGYTWEHIVGYIMQKRSKEEALEVKAFLADLLEKNSSDQELEDIWAYSSAHVYPTCKEGYRDFYKLICDTADQHVRGVLPRRVSAMRDP</sequence>
<reference evidence="4" key="1">
    <citation type="submission" date="2016-10" db="EMBL/GenBank/DDBJ databases">
        <authorList>
            <person name="Varghese N."/>
            <person name="Submissions S."/>
        </authorList>
    </citation>
    <scope>NUCLEOTIDE SEQUENCE [LARGE SCALE GENOMIC DNA]</scope>
    <source>
        <strain evidence="4">Gh-105</strain>
    </source>
</reference>
<dbReference type="AlphaFoldDB" id="A0A1I2T9T1"/>
<evidence type="ECO:0000259" key="2">
    <source>
        <dbReference type="Pfam" id="PF18431"/>
    </source>
</evidence>
<evidence type="ECO:0000256" key="1">
    <source>
        <dbReference type="SAM" id="MobiDB-lite"/>
    </source>
</evidence>
<feature type="region of interest" description="Disordered" evidence="1">
    <location>
        <begin position="44"/>
        <end position="68"/>
    </location>
</feature>